<dbReference type="InterPro" id="IPR003265">
    <property type="entry name" value="HhH-GPD_domain"/>
</dbReference>
<evidence type="ECO:0000256" key="3">
    <source>
        <dbReference type="ARBA" id="ARBA00022763"/>
    </source>
</evidence>
<dbReference type="EMBL" id="JANFXK010000004">
    <property type="protein sequence ID" value="MCQ4636129.1"/>
    <property type="molecule type" value="Genomic_DNA"/>
</dbReference>
<dbReference type="Pfam" id="PF00730">
    <property type="entry name" value="HhH-GPD"/>
    <property type="match status" value="1"/>
</dbReference>
<evidence type="ECO:0000256" key="6">
    <source>
        <dbReference type="ARBA" id="ARBA00023239"/>
    </source>
</evidence>
<evidence type="ECO:0000256" key="8">
    <source>
        <dbReference type="ARBA" id="ARBA00023295"/>
    </source>
</evidence>
<dbReference type="Gene3D" id="1.10.1670.10">
    <property type="entry name" value="Helix-hairpin-Helix base-excision DNA repair enzymes (C-terminal)"/>
    <property type="match status" value="1"/>
</dbReference>
<keyword evidence="8" id="KW-0326">Glycosidase</keyword>
<keyword evidence="7" id="KW-0511">Multifunctional enzyme</keyword>
<evidence type="ECO:0000313" key="11">
    <source>
        <dbReference type="EMBL" id="MCQ4636129.1"/>
    </source>
</evidence>
<keyword evidence="5" id="KW-0234">DNA repair</keyword>
<dbReference type="Pfam" id="PF07934">
    <property type="entry name" value="OGG_N"/>
    <property type="match status" value="1"/>
</dbReference>
<reference evidence="11 12" key="1">
    <citation type="submission" date="2022-06" db="EMBL/GenBank/DDBJ databases">
        <title>Isolation of gut microbiota from human fecal samples.</title>
        <authorList>
            <person name="Pamer E.G."/>
            <person name="Barat B."/>
            <person name="Waligurski E."/>
            <person name="Medina S."/>
            <person name="Paddock L."/>
            <person name="Mostad J."/>
        </authorList>
    </citation>
    <scope>NUCLEOTIDE SEQUENCE [LARGE SCALE GENOMIC DNA]</scope>
    <source>
        <strain evidence="11 12">SL.3.17</strain>
    </source>
</reference>
<dbReference type="PANTHER" id="PTHR10242">
    <property type="entry name" value="8-OXOGUANINE DNA GLYCOSYLASE"/>
    <property type="match status" value="1"/>
</dbReference>
<evidence type="ECO:0000259" key="10">
    <source>
        <dbReference type="SMART" id="SM00478"/>
    </source>
</evidence>
<keyword evidence="4" id="KW-0378">Hydrolase</keyword>
<dbReference type="Proteomes" id="UP001524502">
    <property type="component" value="Unassembled WGS sequence"/>
</dbReference>
<evidence type="ECO:0000256" key="1">
    <source>
        <dbReference type="ARBA" id="ARBA00010679"/>
    </source>
</evidence>
<dbReference type="SUPFAM" id="SSF55945">
    <property type="entry name" value="TATA-box binding protein-like"/>
    <property type="match status" value="1"/>
</dbReference>
<evidence type="ECO:0000256" key="4">
    <source>
        <dbReference type="ARBA" id="ARBA00022801"/>
    </source>
</evidence>
<sequence length="294" mass="33331">MNRVIRENVRDFDLDHIFDCGQAFRWSRQPDGSYTGIAGNRIANIQFEPCQGPGGQGRLTLSNVTEEDFDTFWNDYLDLDRDYGRIKKELAERDPIIKKAIDCGRGIRLLQQDKWETLLSFIISQNNHIPRIKKCIEALCRQFGQKAGQLDGLSYYTFPDPEALAVLEPEDLAECRLGYRAKYLIGTARKVVADGADMLESMGSPDVTAAEAFEYITGFPGVGPKVANCILLFSMGKYDCFPVDVWMKKVMKQLYGLETAKEIDAFASRAFGQYGGIAQQYLFYYIRETGRGER</sequence>
<dbReference type="EC" id="4.2.99.18" evidence="2"/>
<dbReference type="InterPro" id="IPR023170">
    <property type="entry name" value="HhH_base_excis_C"/>
</dbReference>
<comment type="similarity">
    <text evidence="1">Belongs to the type-1 OGG1 family.</text>
</comment>
<evidence type="ECO:0000256" key="5">
    <source>
        <dbReference type="ARBA" id="ARBA00023204"/>
    </source>
</evidence>
<dbReference type="RefSeq" id="WP_256131314.1">
    <property type="nucleotide sequence ID" value="NZ_JANFXK010000004.1"/>
</dbReference>
<feature type="domain" description="HhH-GPD" evidence="10">
    <location>
        <begin position="123"/>
        <end position="287"/>
    </location>
</feature>
<evidence type="ECO:0000256" key="7">
    <source>
        <dbReference type="ARBA" id="ARBA00023268"/>
    </source>
</evidence>
<organism evidence="11 12">
    <name type="scientific">Anaerovorax odorimutans</name>
    <dbReference type="NCBI Taxonomy" id="109327"/>
    <lineage>
        <taxon>Bacteria</taxon>
        <taxon>Bacillati</taxon>
        <taxon>Bacillota</taxon>
        <taxon>Clostridia</taxon>
        <taxon>Peptostreptococcales</taxon>
        <taxon>Anaerovoracaceae</taxon>
        <taxon>Anaerovorax</taxon>
    </lineage>
</organism>
<dbReference type="CDD" id="cd00056">
    <property type="entry name" value="ENDO3c"/>
    <property type="match status" value="1"/>
</dbReference>
<keyword evidence="12" id="KW-1185">Reference proteome</keyword>
<dbReference type="Gene3D" id="1.10.340.30">
    <property type="entry name" value="Hypothetical protein, domain 2"/>
    <property type="match status" value="1"/>
</dbReference>
<dbReference type="PANTHER" id="PTHR10242:SF2">
    <property type="entry name" value="N-GLYCOSYLASE_DNA LYASE"/>
    <property type="match status" value="1"/>
</dbReference>
<comment type="catalytic activity">
    <reaction evidence="9">
        <text>2'-deoxyribonucleotide-(2'-deoxyribose 5'-phosphate)-2'-deoxyribonucleotide-DNA = a 3'-end 2'-deoxyribonucleotide-(2,3-dehydro-2,3-deoxyribose 5'-phosphate)-DNA + a 5'-end 5'-phospho-2'-deoxyribonucleoside-DNA + H(+)</text>
        <dbReference type="Rhea" id="RHEA:66592"/>
        <dbReference type="Rhea" id="RHEA-COMP:13180"/>
        <dbReference type="Rhea" id="RHEA-COMP:16897"/>
        <dbReference type="Rhea" id="RHEA-COMP:17067"/>
        <dbReference type="ChEBI" id="CHEBI:15378"/>
        <dbReference type="ChEBI" id="CHEBI:136412"/>
        <dbReference type="ChEBI" id="CHEBI:157695"/>
        <dbReference type="ChEBI" id="CHEBI:167181"/>
        <dbReference type="EC" id="4.2.99.18"/>
    </reaction>
</comment>
<gene>
    <name evidence="11" type="ORF">NE619_05265</name>
</gene>
<evidence type="ECO:0000256" key="9">
    <source>
        <dbReference type="ARBA" id="ARBA00044632"/>
    </source>
</evidence>
<dbReference type="SMART" id="SM00478">
    <property type="entry name" value="ENDO3c"/>
    <property type="match status" value="1"/>
</dbReference>
<keyword evidence="3" id="KW-0227">DNA damage</keyword>
<proteinExistence type="inferred from homology"/>
<accession>A0ABT1RLR4</accession>
<dbReference type="Gene3D" id="3.30.310.260">
    <property type="match status" value="1"/>
</dbReference>
<evidence type="ECO:0000256" key="2">
    <source>
        <dbReference type="ARBA" id="ARBA00012720"/>
    </source>
</evidence>
<comment type="caution">
    <text evidence="11">The sequence shown here is derived from an EMBL/GenBank/DDBJ whole genome shotgun (WGS) entry which is preliminary data.</text>
</comment>
<dbReference type="InterPro" id="IPR011257">
    <property type="entry name" value="DNA_glycosylase"/>
</dbReference>
<evidence type="ECO:0000313" key="12">
    <source>
        <dbReference type="Proteomes" id="UP001524502"/>
    </source>
</evidence>
<name>A0ABT1RLR4_9FIRM</name>
<protein>
    <recommendedName>
        <fullName evidence="2">DNA-(apurinic or apyrimidinic site) lyase</fullName>
        <ecNumber evidence="2">4.2.99.18</ecNumber>
    </recommendedName>
</protein>
<dbReference type="InterPro" id="IPR052054">
    <property type="entry name" value="Oxidative_DNA_repair_enzyme"/>
</dbReference>
<dbReference type="InterPro" id="IPR012904">
    <property type="entry name" value="OGG_N"/>
</dbReference>
<keyword evidence="6" id="KW-0456">Lyase</keyword>
<dbReference type="SUPFAM" id="SSF48150">
    <property type="entry name" value="DNA-glycosylase"/>
    <property type="match status" value="1"/>
</dbReference>